<accession>A0ABU1USA7</accession>
<feature type="chain" id="PRO_5046392491" description="beta-glucosidase" evidence="8">
    <location>
        <begin position="28"/>
        <end position="819"/>
    </location>
</feature>
<gene>
    <name evidence="10" type="ORF">J2X05_000071</name>
</gene>
<evidence type="ECO:0000256" key="3">
    <source>
        <dbReference type="ARBA" id="ARBA00012744"/>
    </source>
</evidence>
<dbReference type="PRINTS" id="PR00133">
    <property type="entry name" value="GLHYDRLASE3"/>
</dbReference>
<dbReference type="PANTHER" id="PTHR30620">
    <property type="entry name" value="PERIPLASMIC BETA-GLUCOSIDASE-RELATED"/>
    <property type="match status" value="1"/>
</dbReference>
<reference evidence="10 11" key="1">
    <citation type="submission" date="2023-07" db="EMBL/GenBank/DDBJ databases">
        <title>Sorghum-associated microbial communities from plants grown in Nebraska, USA.</title>
        <authorList>
            <person name="Schachtman D."/>
        </authorList>
    </citation>
    <scope>NUCLEOTIDE SEQUENCE [LARGE SCALE GENOMIC DNA]</scope>
    <source>
        <strain evidence="10 11">BE190</strain>
    </source>
</reference>
<dbReference type="InterPro" id="IPR036962">
    <property type="entry name" value="Glyco_hydro_3_N_sf"/>
</dbReference>
<dbReference type="InterPro" id="IPR036881">
    <property type="entry name" value="Glyco_hydro_3_C_sf"/>
</dbReference>
<dbReference type="EC" id="3.2.1.21" evidence="3"/>
<dbReference type="SMART" id="SM01217">
    <property type="entry name" value="Fn3_like"/>
    <property type="match status" value="1"/>
</dbReference>
<comment type="caution">
    <text evidence="10">The sequence shown here is derived from an EMBL/GenBank/DDBJ whole genome shotgun (WGS) entry which is preliminary data.</text>
</comment>
<keyword evidence="4 8" id="KW-0732">Signal</keyword>
<dbReference type="Gene3D" id="2.60.40.10">
    <property type="entry name" value="Immunoglobulins"/>
    <property type="match status" value="1"/>
</dbReference>
<evidence type="ECO:0000259" key="9">
    <source>
        <dbReference type="SMART" id="SM01217"/>
    </source>
</evidence>
<dbReference type="InterPro" id="IPR019800">
    <property type="entry name" value="Glyco_hydro_3_AS"/>
</dbReference>
<keyword evidence="11" id="KW-1185">Reference proteome</keyword>
<dbReference type="Gene3D" id="3.40.50.1700">
    <property type="entry name" value="Glycoside hydrolase family 3 C-terminal domain"/>
    <property type="match status" value="1"/>
</dbReference>
<dbReference type="PANTHER" id="PTHR30620:SF16">
    <property type="entry name" value="LYSOSOMAL BETA GLUCOSIDASE"/>
    <property type="match status" value="1"/>
</dbReference>
<dbReference type="InterPro" id="IPR013783">
    <property type="entry name" value="Ig-like_fold"/>
</dbReference>
<evidence type="ECO:0000256" key="7">
    <source>
        <dbReference type="RuleBase" id="RU361161"/>
    </source>
</evidence>
<dbReference type="Gene3D" id="3.20.20.300">
    <property type="entry name" value="Glycoside hydrolase, family 3, N-terminal domain"/>
    <property type="match status" value="1"/>
</dbReference>
<feature type="domain" description="Fibronectin type III-like" evidence="9">
    <location>
        <begin position="717"/>
        <end position="786"/>
    </location>
</feature>
<name>A0ABU1USA7_9GAMM</name>
<dbReference type="Proteomes" id="UP001253595">
    <property type="component" value="Unassembled WGS sequence"/>
</dbReference>
<dbReference type="EMBL" id="JAVDVX010000001">
    <property type="protein sequence ID" value="MDR7088068.1"/>
    <property type="molecule type" value="Genomic_DNA"/>
</dbReference>
<comment type="catalytic activity">
    <reaction evidence="1">
        <text>Hydrolysis of terminal, non-reducing beta-D-glucosyl residues with release of beta-D-glucose.</text>
        <dbReference type="EC" id="3.2.1.21"/>
    </reaction>
</comment>
<dbReference type="RefSeq" id="WP_310067232.1">
    <property type="nucleotide sequence ID" value="NZ_JAVDVX010000001.1"/>
</dbReference>
<dbReference type="InterPro" id="IPR026891">
    <property type="entry name" value="Fn3-like"/>
</dbReference>
<dbReference type="Pfam" id="PF14310">
    <property type="entry name" value="Fn3-like"/>
    <property type="match status" value="1"/>
</dbReference>
<comment type="similarity">
    <text evidence="2 7">Belongs to the glycosyl hydrolase 3 family.</text>
</comment>
<evidence type="ECO:0000256" key="8">
    <source>
        <dbReference type="SAM" id="SignalP"/>
    </source>
</evidence>
<evidence type="ECO:0000313" key="10">
    <source>
        <dbReference type="EMBL" id="MDR7088068.1"/>
    </source>
</evidence>
<evidence type="ECO:0000313" key="11">
    <source>
        <dbReference type="Proteomes" id="UP001253595"/>
    </source>
</evidence>
<keyword evidence="5 7" id="KW-0378">Hydrolase</keyword>
<dbReference type="Pfam" id="PF00933">
    <property type="entry name" value="Glyco_hydro_3"/>
    <property type="match status" value="1"/>
</dbReference>
<organism evidence="10 11">
    <name type="scientific">Cellvibrio fibrivorans</name>
    <dbReference type="NCBI Taxonomy" id="126350"/>
    <lineage>
        <taxon>Bacteria</taxon>
        <taxon>Pseudomonadati</taxon>
        <taxon>Pseudomonadota</taxon>
        <taxon>Gammaproteobacteria</taxon>
        <taxon>Cellvibrionales</taxon>
        <taxon>Cellvibrionaceae</taxon>
        <taxon>Cellvibrio</taxon>
    </lineage>
</organism>
<dbReference type="Pfam" id="PF01915">
    <property type="entry name" value="Glyco_hydro_3_C"/>
    <property type="match status" value="1"/>
</dbReference>
<evidence type="ECO:0000256" key="6">
    <source>
        <dbReference type="ARBA" id="ARBA00023295"/>
    </source>
</evidence>
<dbReference type="PROSITE" id="PS00775">
    <property type="entry name" value="GLYCOSYL_HYDROL_F3"/>
    <property type="match status" value="1"/>
</dbReference>
<evidence type="ECO:0000256" key="1">
    <source>
        <dbReference type="ARBA" id="ARBA00000448"/>
    </source>
</evidence>
<feature type="signal peptide" evidence="8">
    <location>
        <begin position="1"/>
        <end position="27"/>
    </location>
</feature>
<dbReference type="SUPFAM" id="SSF51445">
    <property type="entry name" value="(Trans)glycosidases"/>
    <property type="match status" value="1"/>
</dbReference>
<dbReference type="GO" id="GO:0008422">
    <property type="term" value="F:beta-glucosidase activity"/>
    <property type="evidence" value="ECO:0007669"/>
    <property type="project" value="UniProtKB-EC"/>
</dbReference>
<evidence type="ECO:0000256" key="4">
    <source>
        <dbReference type="ARBA" id="ARBA00022729"/>
    </source>
</evidence>
<sequence length="819" mass="88356">MQFPRFNRLNIWLAVASLVSVGTASMAAEPLYKNSDKPIEKRVNDLVKRMTLEEKVAQLQTVWVARQKLETDKGEFTAEHAVEVLGLGIGQVARPAENKAVITPNKTPAQTLAFTNAVQKYLVENTRLGIPAIFHEEALHGHAGRNATSFPQAIGLASSWDPQLIEQVYTIAAQEMRAIGAHQALAPVLDVARDPRWGRIEETLGEDPYLVAELGVAAVNGFQGRGDGIGKDRVIATLKHLAGHGEPTGGLNTAPAPIGERSLRENFLPPFEAAVKVAHARSVMASYNEIDGIPSHSNVDLLQNILRGEWGFNGVVVSDYFAIAELINRHHLAADKSEAALLALAAGVDVETPDGDAYKTIIQLVNDKKISVKKIDQAVARVLHEKFALGLFDNPYTSVTDVDAFVGNDQHVAVALQAAEKSMVLLKNDKNILPLNKAAIKSVALIGPHVDETLIGGYSDVPKKTVSILQGLQEYLGDDVVLNYEKGTLLTIEKWASDVDSAAANTRSKQRWHTDEVVLATKADTKGMIAKAVAAALKSDVAIVVVGDSEATSREAWADSHLGDRTSLELLGEQQELVDAVLATGKPTVVVLIGGRPLAITKLAETAPAILQGWYLGQETGHAVARVLFGDVNPGGKLPVSVPRSAGHLPVYYNHKPSAKRGYAFDKTDALYPFGFGLSYTQFAYADMQWSKTKLGANDTVDISVTITNTGKRAGDEVVQLYTNDPVASATQPVKQLRGFKRVSLAPQQSARVTFTLSANQLGFYDRQMDFVLEPGKINLLLGASSADIRLKGELDVVGKTIDISKNKGYLTPVTVKLM</sequence>
<keyword evidence="6 7" id="KW-0326">Glycosidase</keyword>
<evidence type="ECO:0000256" key="5">
    <source>
        <dbReference type="ARBA" id="ARBA00022801"/>
    </source>
</evidence>
<protein>
    <recommendedName>
        <fullName evidence="3">beta-glucosidase</fullName>
        <ecNumber evidence="3">3.2.1.21</ecNumber>
    </recommendedName>
</protein>
<dbReference type="InterPro" id="IPR001764">
    <property type="entry name" value="Glyco_hydro_3_N"/>
</dbReference>
<dbReference type="InterPro" id="IPR002772">
    <property type="entry name" value="Glyco_hydro_3_C"/>
</dbReference>
<proteinExistence type="inferred from homology"/>
<dbReference type="InterPro" id="IPR051915">
    <property type="entry name" value="Cellulose_Degrad_GH3"/>
</dbReference>
<dbReference type="InterPro" id="IPR017853">
    <property type="entry name" value="GH"/>
</dbReference>
<evidence type="ECO:0000256" key="2">
    <source>
        <dbReference type="ARBA" id="ARBA00005336"/>
    </source>
</evidence>
<dbReference type="SUPFAM" id="SSF52279">
    <property type="entry name" value="Beta-D-glucan exohydrolase, C-terminal domain"/>
    <property type="match status" value="1"/>
</dbReference>